<evidence type="ECO:0000313" key="1">
    <source>
        <dbReference type="EMBL" id="EKC57290.1"/>
    </source>
</evidence>
<name>K1STS8_9ZZZZ</name>
<sequence length="30" mass="3074">DLCLNAAIGQDACAQLIVQAAKAMEAANQE</sequence>
<feature type="non-terminal residue" evidence="1">
    <location>
        <position position="1"/>
    </location>
</feature>
<dbReference type="EMBL" id="AJWY01009813">
    <property type="protein sequence ID" value="EKC57290.1"/>
    <property type="molecule type" value="Genomic_DNA"/>
</dbReference>
<reference evidence="1" key="1">
    <citation type="journal article" date="2013" name="Environ. Microbiol.">
        <title>Microbiota from the distal guts of lean and obese adolescents exhibit partial functional redundancy besides clear differences in community structure.</title>
        <authorList>
            <person name="Ferrer M."/>
            <person name="Ruiz A."/>
            <person name="Lanza F."/>
            <person name="Haange S.B."/>
            <person name="Oberbach A."/>
            <person name="Till H."/>
            <person name="Bargiela R."/>
            <person name="Campoy C."/>
            <person name="Segura M.T."/>
            <person name="Richter M."/>
            <person name="von Bergen M."/>
            <person name="Seifert J."/>
            <person name="Suarez A."/>
        </authorList>
    </citation>
    <scope>NUCLEOTIDE SEQUENCE</scope>
</reference>
<gene>
    <name evidence="1" type="ORF">LEA_14430</name>
</gene>
<dbReference type="AlphaFoldDB" id="K1STS8"/>
<protein>
    <submittedName>
        <fullName evidence="1">Uncharacterized protein</fullName>
    </submittedName>
</protein>
<comment type="caution">
    <text evidence="1">The sequence shown here is derived from an EMBL/GenBank/DDBJ whole genome shotgun (WGS) entry which is preliminary data.</text>
</comment>
<proteinExistence type="predicted"/>
<accession>K1STS8</accession>
<organism evidence="1">
    <name type="scientific">human gut metagenome</name>
    <dbReference type="NCBI Taxonomy" id="408170"/>
    <lineage>
        <taxon>unclassified sequences</taxon>
        <taxon>metagenomes</taxon>
        <taxon>organismal metagenomes</taxon>
    </lineage>
</organism>